<keyword evidence="3" id="KW-1185">Reference proteome</keyword>
<organism evidence="2 3">
    <name type="scientific">Cyclocybe aegerita</name>
    <name type="common">Black poplar mushroom</name>
    <name type="synonym">Agrocybe aegerita</name>
    <dbReference type="NCBI Taxonomy" id="1973307"/>
    <lineage>
        <taxon>Eukaryota</taxon>
        <taxon>Fungi</taxon>
        <taxon>Dikarya</taxon>
        <taxon>Basidiomycota</taxon>
        <taxon>Agaricomycotina</taxon>
        <taxon>Agaricomycetes</taxon>
        <taxon>Agaricomycetidae</taxon>
        <taxon>Agaricales</taxon>
        <taxon>Agaricineae</taxon>
        <taxon>Bolbitiaceae</taxon>
        <taxon>Cyclocybe</taxon>
    </lineage>
</organism>
<dbReference type="OrthoDB" id="2925107at2759"/>
<reference evidence="2 3" key="1">
    <citation type="submission" date="2020-01" db="EMBL/GenBank/DDBJ databases">
        <authorList>
            <person name="Gupta K D."/>
        </authorList>
    </citation>
    <scope>NUCLEOTIDE SEQUENCE [LARGE SCALE GENOMIC DNA]</scope>
</reference>
<accession>A0A8S0XSK3</accession>
<dbReference type="Proteomes" id="UP000467700">
    <property type="component" value="Unassembled WGS sequence"/>
</dbReference>
<proteinExistence type="predicted"/>
<comment type="caution">
    <text evidence="2">The sequence shown here is derived from an EMBL/GenBank/DDBJ whole genome shotgun (WGS) entry which is preliminary data.</text>
</comment>
<keyword evidence="1" id="KW-0175">Coiled coil</keyword>
<evidence type="ECO:0000313" key="2">
    <source>
        <dbReference type="EMBL" id="CAA7270413.1"/>
    </source>
</evidence>
<evidence type="ECO:0000256" key="1">
    <source>
        <dbReference type="SAM" id="Coils"/>
    </source>
</evidence>
<gene>
    <name evidence="2" type="ORF">AAE3_LOCUS12649</name>
</gene>
<dbReference type="AlphaFoldDB" id="A0A8S0XSK3"/>
<sequence length="512" mass="59142">MDSYLKWRLYYQNGYESKAKGYPEEIRAAMIYNLPIHNTTIASALQFREEPSKNVPDFDTKLASLDIELEELRRQKNMLEEEAQPHRRRLNACNAILAPIRRVPFEIIREIARLTLPRHPSATTKRSPLSLCHVSSAWRRAALSLPELWTTLYMVLEDTLSWERYIKRVVEWFGRAQGKPCSFYLHFRFPDQHKPWAKQAYSIFLYNIRSLMIHVRHLGISSDCLGTALPCFKGAAWQLEGLQTLTFYNDTDSFFEWAMGLGEPNPSLVIQPMDLFRTAKNLCSVMMQNDFMQIIGGPLFLPWVQLTNVILDEWLSTHYWMTIMETCLQLRVGHFHLGDRRYPANPHSKRVILCLEELYLEVNHYCPSILNFLILYELPSLRILNLWHEIDDPGAIPAPPVASEVSALKTVGTLYFQDVWQDVAPIYVLEMVTAATNLRGLELINVVPGETYQALFKAMSFDNPSPILTKLSYFLVEATDQITEWTSFIEMSSTSTSNTIPTPGFEFQTKKL</sequence>
<dbReference type="EMBL" id="CACVBS010000090">
    <property type="protein sequence ID" value="CAA7270413.1"/>
    <property type="molecule type" value="Genomic_DNA"/>
</dbReference>
<protein>
    <recommendedName>
        <fullName evidence="4">F-box domain-containing protein</fullName>
    </recommendedName>
</protein>
<evidence type="ECO:0000313" key="3">
    <source>
        <dbReference type="Proteomes" id="UP000467700"/>
    </source>
</evidence>
<feature type="coiled-coil region" evidence="1">
    <location>
        <begin position="62"/>
        <end position="89"/>
    </location>
</feature>
<evidence type="ECO:0008006" key="4">
    <source>
        <dbReference type="Google" id="ProtNLM"/>
    </source>
</evidence>
<name>A0A8S0XSK3_CYCAE</name>